<organism evidence="1 2">
    <name type="scientific">Spiribacter roseus</name>
    <dbReference type="NCBI Taxonomy" id="1855875"/>
    <lineage>
        <taxon>Bacteria</taxon>
        <taxon>Pseudomonadati</taxon>
        <taxon>Pseudomonadota</taxon>
        <taxon>Gammaproteobacteria</taxon>
        <taxon>Chromatiales</taxon>
        <taxon>Ectothiorhodospiraceae</taxon>
        <taxon>Spiribacter</taxon>
    </lineage>
</organism>
<reference evidence="1 2" key="1">
    <citation type="submission" date="2024-02" db="EMBL/GenBank/DDBJ databases">
        <title>New especies of Spiribacter isolated from saline water.</title>
        <authorList>
            <person name="Leon M.J."/>
            <person name="De La Haba R."/>
            <person name="Sanchez-Porro C."/>
            <person name="Ventosa A."/>
        </authorList>
    </citation>
    <scope>NUCLEOTIDE SEQUENCE [LARGE SCALE GENOMIC DNA]</scope>
    <source>
        <strain evidence="2">ag22IC6-196</strain>
    </source>
</reference>
<dbReference type="Proteomes" id="UP001556636">
    <property type="component" value="Unassembled WGS sequence"/>
</dbReference>
<keyword evidence="2" id="KW-1185">Reference proteome</keyword>
<name>A0ABV3RZU2_9GAMM</name>
<evidence type="ECO:0000313" key="1">
    <source>
        <dbReference type="EMBL" id="MEX0373737.1"/>
    </source>
</evidence>
<evidence type="ECO:0000313" key="2">
    <source>
        <dbReference type="Proteomes" id="UP001556636"/>
    </source>
</evidence>
<sequence length="43" mass="5152">LYNHHIPQRALNHRTPIQAMKDWQTTHPQLFIRQVRNHAGPDN</sequence>
<gene>
    <name evidence="1" type="ORF">V6X51_09895</name>
</gene>
<protein>
    <submittedName>
        <fullName evidence="1">IS481 family transposase</fullName>
    </submittedName>
</protein>
<comment type="caution">
    <text evidence="1">The sequence shown here is derived from an EMBL/GenBank/DDBJ whole genome shotgun (WGS) entry which is preliminary data.</text>
</comment>
<dbReference type="EMBL" id="JBAKFG010000007">
    <property type="protein sequence ID" value="MEX0373737.1"/>
    <property type="molecule type" value="Genomic_DNA"/>
</dbReference>
<accession>A0ABV3RZU2</accession>
<feature type="non-terminal residue" evidence="1">
    <location>
        <position position="1"/>
    </location>
</feature>
<proteinExistence type="predicted"/>